<dbReference type="Pfam" id="PF00512">
    <property type="entry name" value="HisKA"/>
    <property type="match status" value="1"/>
</dbReference>
<evidence type="ECO:0000256" key="2">
    <source>
        <dbReference type="ARBA" id="ARBA00012438"/>
    </source>
</evidence>
<dbReference type="Pfam" id="PF07696">
    <property type="entry name" value="7TMR-DISMED2"/>
    <property type="match status" value="1"/>
</dbReference>
<dbReference type="Proteomes" id="UP000243778">
    <property type="component" value="Unassembled WGS sequence"/>
</dbReference>
<feature type="transmembrane region" description="Helical" evidence="8">
    <location>
        <begin position="298"/>
        <end position="315"/>
    </location>
</feature>
<evidence type="ECO:0000256" key="5">
    <source>
        <dbReference type="ARBA" id="ARBA00022777"/>
    </source>
</evidence>
<evidence type="ECO:0000256" key="3">
    <source>
        <dbReference type="ARBA" id="ARBA00022553"/>
    </source>
</evidence>
<dbReference type="SUPFAM" id="SSF55874">
    <property type="entry name" value="ATPase domain of HSP90 chaperone/DNA topoisomerase II/histidine kinase"/>
    <property type="match status" value="1"/>
</dbReference>
<dbReference type="InterPro" id="IPR003661">
    <property type="entry name" value="HisK_dim/P_dom"/>
</dbReference>
<keyword evidence="3 6" id="KW-0597">Phosphoprotein</keyword>
<keyword evidence="12" id="KW-1185">Reference proteome</keyword>
<dbReference type="Pfam" id="PF02518">
    <property type="entry name" value="HATPase_c"/>
    <property type="match status" value="1"/>
</dbReference>
<dbReference type="EC" id="2.7.13.3" evidence="2"/>
<evidence type="ECO:0000256" key="7">
    <source>
        <dbReference type="SAM" id="Coils"/>
    </source>
</evidence>
<dbReference type="PRINTS" id="PR00344">
    <property type="entry name" value="BCTRLSENSOR"/>
</dbReference>
<dbReference type="PANTHER" id="PTHR43047">
    <property type="entry name" value="TWO-COMPONENT HISTIDINE PROTEIN KINASE"/>
    <property type="match status" value="1"/>
</dbReference>
<sequence length="795" mass="86934">MPSLAAAISFDERTENVPLGRAMAVFEDPRGEVGIEEISSSAFDGKFRAHDQDVLNAGYSHSAFWLRVDLDYRPHGAGDGRDWLLELAYPPLDDLQFYLADAEGRYRLVRHTGDGLPFASRELKQNNYLFRLGLQPGQPVRVYLRLKSEGSIQAPLTLWAPHAYLEGQTGRVYMLGIIYGVLLVMLFYNLFIFLSVRDVSYLYYILYIASFGLYQVSVNGAGIQYLWPDNPWWANASTPFFIGATALFGSQFARRFLRIGQYSLPLDRLLRVLMVSAALVMLLSLCSSYAIALRLATLLALAFTVTVFAAGVLAWARGMQVARYFTLAWSAFLGGGLINTLMVLGYLPNVFFTMYASQIGSALEVGLLSLALADRINALKEERTGILQAAERKLQALNAELAAGNRLKDEFLATLTHELRTPMNGVIGSLDLLQTMPLDTESALYRKTAADSARALLGMIDDLLALTELQAGRLRAVREPFSLGGLLEALRGSYAARAEDKGLRFSLERQPGLEEVLEGDAQKIAQCLGHLLDNAIKFTVRGGVVLRVARESDAAGHLSFVVSDSGIGFVTPADGSLYQHFKQLDGSLTRTHGGLGIGLALCRQLAGLLGGELRHQSLPGRGSRFELRLPLASGVRHTTGTAAGAVAPRRPADCRVLLVEEDTVSRLVSRGMLLKLGYQVFTVDNGEQAFELLALEPVDALLIDCAAPGDDAYATCRRLRQRSEYAGLVLLGMVGAPQAAAREHCLAAGMDDCLGKPMRFEELQRLLRRALLNRTNRVRSEEQSAGGDALCRTSG</sequence>
<dbReference type="PROSITE" id="PS50110">
    <property type="entry name" value="RESPONSE_REGULATORY"/>
    <property type="match status" value="1"/>
</dbReference>
<dbReference type="SUPFAM" id="SSF52172">
    <property type="entry name" value="CheY-like"/>
    <property type="match status" value="1"/>
</dbReference>
<evidence type="ECO:0000256" key="1">
    <source>
        <dbReference type="ARBA" id="ARBA00000085"/>
    </source>
</evidence>
<feature type="transmembrane region" description="Helical" evidence="8">
    <location>
        <begin position="239"/>
        <end position="257"/>
    </location>
</feature>
<gene>
    <name evidence="11" type="ORF">SAMN05216287_1476</name>
</gene>
<dbReference type="PROSITE" id="PS50109">
    <property type="entry name" value="HIS_KIN"/>
    <property type="match status" value="1"/>
</dbReference>
<evidence type="ECO:0000256" key="8">
    <source>
        <dbReference type="SAM" id="Phobius"/>
    </source>
</evidence>
<keyword evidence="5 11" id="KW-0418">Kinase</keyword>
<evidence type="ECO:0000259" key="10">
    <source>
        <dbReference type="PROSITE" id="PS50110"/>
    </source>
</evidence>
<dbReference type="InterPro" id="IPR003594">
    <property type="entry name" value="HATPase_dom"/>
</dbReference>
<dbReference type="SMART" id="SM00387">
    <property type="entry name" value="HATPase_c"/>
    <property type="match status" value="1"/>
</dbReference>
<dbReference type="InterPro" id="IPR011623">
    <property type="entry name" value="7TMR_DISM_rcpt_extracell_dom1"/>
</dbReference>
<evidence type="ECO:0000313" key="11">
    <source>
        <dbReference type="EMBL" id="SDW77204.1"/>
    </source>
</evidence>
<feature type="modified residue" description="4-aspartylphosphate" evidence="6">
    <location>
        <position position="704"/>
    </location>
</feature>
<evidence type="ECO:0000313" key="12">
    <source>
        <dbReference type="Proteomes" id="UP000243778"/>
    </source>
</evidence>
<dbReference type="Pfam" id="PF00072">
    <property type="entry name" value="Response_reg"/>
    <property type="match status" value="1"/>
</dbReference>
<dbReference type="SUPFAM" id="SSF47384">
    <property type="entry name" value="Homodimeric domain of signal transducing histidine kinase"/>
    <property type="match status" value="1"/>
</dbReference>
<dbReference type="CDD" id="cd16922">
    <property type="entry name" value="HATPase_EvgS-ArcB-TorS-like"/>
    <property type="match status" value="1"/>
</dbReference>
<dbReference type="InterPro" id="IPR036890">
    <property type="entry name" value="HATPase_C_sf"/>
</dbReference>
<dbReference type="SMART" id="SM00448">
    <property type="entry name" value="REC"/>
    <property type="match status" value="1"/>
</dbReference>
<feature type="domain" description="Response regulatory" evidence="10">
    <location>
        <begin position="655"/>
        <end position="771"/>
    </location>
</feature>
<dbReference type="InterPro" id="IPR011006">
    <property type="entry name" value="CheY-like_superfamily"/>
</dbReference>
<keyword evidence="4" id="KW-0808">Transferase</keyword>
<feature type="coiled-coil region" evidence="7">
    <location>
        <begin position="380"/>
        <end position="407"/>
    </location>
</feature>
<dbReference type="Gene3D" id="2.60.40.2380">
    <property type="match status" value="1"/>
</dbReference>
<dbReference type="InterPro" id="IPR001789">
    <property type="entry name" value="Sig_transdc_resp-reg_receiver"/>
</dbReference>
<reference evidence="12" key="1">
    <citation type="submission" date="2016-10" db="EMBL/GenBank/DDBJ databases">
        <authorList>
            <person name="Varghese N."/>
            <person name="Submissions S."/>
        </authorList>
    </citation>
    <scope>NUCLEOTIDE SEQUENCE [LARGE SCALE GENOMIC DNA]</scope>
    <source>
        <strain evidence="12">NRRL B-59562</strain>
    </source>
</reference>
<feature type="transmembrane region" description="Helical" evidence="8">
    <location>
        <begin position="201"/>
        <end position="227"/>
    </location>
</feature>
<keyword evidence="7" id="KW-0175">Coiled coil</keyword>
<proteinExistence type="predicted"/>
<feature type="transmembrane region" description="Helical" evidence="8">
    <location>
        <begin position="327"/>
        <end position="347"/>
    </location>
</feature>
<dbReference type="EMBL" id="FNNU01000002">
    <property type="protein sequence ID" value="SDW77204.1"/>
    <property type="molecule type" value="Genomic_DNA"/>
</dbReference>
<dbReference type="AlphaFoldDB" id="A0A1H2WAA3"/>
<feature type="domain" description="Histidine kinase" evidence="9">
    <location>
        <begin position="414"/>
        <end position="633"/>
    </location>
</feature>
<dbReference type="PANTHER" id="PTHR43047:SF64">
    <property type="entry name" value="HISTIDINE KINASE CONTAINING CHEY-HOMOLOGOUS RECEIVER DOMAIN AND PAS DOMAIN-RELATED"/>
    <property type="match status" value="1"/>
</dbReference>
<dbReference type="CDD" id="cd17546">
    <property type="entry name" value="REC_hyHK_CKI1_RcsC-like"/>
    <property type="match status" value="1"/>
</dbReference>
<dbReference type="Pfam" id="PF07695">
    <property type="entry name" value="7TMR-DISM_7TM"/>
    <property type="match status" value="1"/>
</dbReference>
<feature type="transmembrane region" description="Helical" evidence="8">
    <location>
        <begin position="269"/>
        <end position="292"/>
    </location>
</feature>
<dbReference type="InterPro" id="IPR004358">
    <property type="entry name" value="Sig_transdc_His_kin-like_C"/>
</dbReference>
<evidence type="ECO:0000256" key="4">
    <source>
        <dbReference type="ARBA" id="ARBA00022679"/>
    </source>
</evidence>
<dbReference type="InterPro" id="IPR011622">
    <property type="entry name" value="7TMR_DISM_rcpt_extracell_dom2"/>
</dbReference>
<accession>A0A1H2WAA3</accession>
<dbReference type="InterPro" id="IPR005467">
    <property type="entry name" value="His_kinase_dom"/>
</dbReference>
<dbReference type="GO" id="GO:0000155">
    <property type="term" value="F:phosphorelay sensor kinase activity"/>
    <property type="evidence" value="ECO:0007669"/>
    <property type="project" value="InterPro"/>
</dbReference>
<dbReference type="InterPro" id="IPR036097">
    <property type="entry name" value="HisK_dim/P_sf"/>
</dbReference>
<dbReference type="Gene3D" id="1.10.287.130">
    <property type="match status" value="1"/>
</dbReference>
<dbReference type="Gene3D" id="3.30.565.10">
    <property type="entry name" value="Histidine kinase-like ATPase, C-terminal domain"/>
    <property type="match status" value="1"/>
</dbReference>
<feature type="transmembrane region" description="Helical" evidence="8">
    <location>
        <begin position="172"/>
        <end position="194"/>
    </location>
</feature>
<keyword evidence="8" id="KW-1133">Transmembrane helix</keyword>
<evidence type="ECO:0000259" key="9">
    <source>
        <dbReference type="PROSITE" id="PS50109"/>
    </source>
</evidence>
<dbReference type="CDD" id="cd00082">
    <property type="entry name" value="HisKA"/>
    <property type="match status" value="1"/>
</dbReference>
<comment type="catalytic activity">
    <reaction evidence="1">
        <text>ATP + protein L-histidine = ADP + protein N-phospho-L-histidine.</text>
        <dbReference type="EC" id="2.7.13.3"/>
    </reaction>
</comment>
<keyword evidence="8" id="KW-0472">Membrane</keyword>
<keyword evidence="8" id="KW-0812">Transmembrane</keyword>
<dbReference type="SMART" id="SM00388">
    <property type="entry name" value="HisKA"/>
    <property type="match status" value="1"/>
</dbReference>
<name>A0A1H2WAA3_9PSED</name>
<dbReference type="Gene3D" id="3.40.50.2300">
    <property type="match status" value="1"/>
</dbReference>
<evidence type="ECO:0000256" key="6">
    <source>
        <dbReference type="PROSITE-ProRule" id="PRU00169"/>
    </source>
</evidence>
<dbReference type="STRING" id="1007099.SAMN05216287_1476"/>
<organism evidence="11 12">
    <name type="scientific">Pseudomonas kuykendallii</name>
    <dbReference type="NCBI Taxonomy" id="1007099"/>
    <lineage>
        <taxon>Bacteria</taxon>
        <taxon>Pseudomonadati</taxon>
        <taxon>Pseudomonadota</taxon>
        <taxon>Gammaproteobacteria</taxon>
        <taxon>Pseudomonadales</taxon>
        <taxon>Pseudomonadaceae</taxon>
        <taxon>Pseudomonas</taxon>
    </lineage>
</organism>
<protein>
    <recommendedName>
        <fullName evidence="2">histidine kinase</fullName>
        <ecNumber evidence="2">2.7.13.3</ecNumber>
    </recommendedName>
</protein>